<comment type="similarity">
    <text evidence="2">Belongs to the replication factor A protein 2 family.</text>
</comment>
<dbReference type="Proteomes" id="UP000233524">
    <property type="component" value="Unassembled WGS sequence"/>
</dbReference>
<dbReference type="PANTHER" id="PTHR13989:SF16">
    <property type="entry name" value="REPLICATION PROTEIN A2"/>
    <property type="match status" value="1"/>
</dbReference>
<dbReference type="Pfam" id="PF08784">
    <property type="entry name" value="RPA_C"/>
    <property type="match status" value="1"/>
</dbReference>
<comment type="caution">
    <text evidence="9">The sequence shown here is derived from an EMBL/GenBank/DDBJ whole genome shotgun (WGS) entry which is preliminary data.</text>
</comment>
<dbReference type="GO" id="GO:0000781">
    <property type="term" value="C:chromosome, telomeric region"/>
    <property type="evidence" value="ECO:0007669"/>
    <property type="project" value="TreeGrafter"/>
</dbReference>
<accession>A0A2N3N961</accession>
<feature type="domain" description="Replication protein A C-terminal" evidence="8">
    <location>
        <begin position="171"/>
        <end position="276"/>
    </location>
</feature>
<dbReference type="GO" id="GO:0000724">
    <property type="term" value="P:double-strand break repair via homologous recombination"/>
    <property type="evidence" value="ECO:0007669"/>
    <property type="project" value="TreeGrafter"/>
</dbReference>
<dbReference type="GO" id="GO:0006260">
    <property type="term" value="P:DNA replication"/>
    <property type="evidence" value="ECO:0007669"/>
    <property type="project" value="UniProtKB-KW"/>
</dbReference>
<dbReference type="InterPro" id="IPR014892">
    <property type="entry name" value="RPA_C"/>
</dbReference>
<dbReference type="VEuPathDB" id="FungiDB:jhhlp_003596"/>
<dbReference type="FunCoup" id="A0A2N3N961">
    <property type="interactions" value="840"/>
</dbReference>
<dbReference type="GO" id="GO:0006289">
    <property type="term" value="P:nucleotide-excision repair"/>
    <property type="evidence" value="ECO:0007669"/>
    <property type="project" value="TreeGrafter"/>
</dbReference>
<dbReference type="SUPFAM" id="SSF46785">
    <property type="entry name" value="Winged helix' DNA-binding domain"/>
    <property type="match status" value="1"/>
</dbReference>
<dbReference type="OrthoDB" id="25571at2759"/>
<sequence length="283" mass="30070">MASYGGGYKGAYGGGGGGGGDEAGGFVFGSQQGSQGANQRQSKENEALRPVTVKQVLDAEETYTDSGEFRIDGAPASQVTLVTQVRQVNSFQTNIQYKLDDGTGVLECKKFVDPEKATDSPEFKVQPDDYVRVYGHLRSFNNNRTIVIRVIRPVSDNNEIHYHLLEAAAVHLYYAKGQPGGSGGGATTNAGADSMFVDDAGYGGGMNHHAGGATKLGNVSAEAQRLYSYMLQTPGGNEGLHLQVIGKGVGMTTREVLNAADELLGQGVIYTTIDDETWAVLEY</sequence>
<dbReference type="PIRSF" id="PIRSF036949">
    <property type="entry name" value="RPA32"/>
    <property type="match status" value="1"/>
</dbReference>
<evidence type="ECO:0000256" key="1">
    <source>
        <dbReference type="ARBA" id="ARBA00004123"/>
    </source>
</evidence>
<evidence type="ECO:0000313" key="10">
    <source>
        <dbReference type="Proteomes" id="UP000233524"/>
    </source>
</evidence>
<keyword evidence="4" id="KW-0238">DNA-binding</keyword>
<evidence type="ECO:0000259" key="7">
    <source>
        <dbReference type="Pfam" id="PF01336"/>
    </source>
</evidence>
<dbReference type="InterPro" id="IPR036390">
    <property type="entry name" value="WH_DNA-bd_sf"/>
</dbReference>
<evidence type="ECO:0000256" key="4">
    <source>
        <dbReference type="ARBA" id="ARBA00023125"/>
    </source>
</evidence>
<keyword evidence="3" id="KW-0235">DNA replication</keyword>
<dbReference type="InterPro" id="IPR012340">
    <property type="entry name" value="NA-bd_OB-fold"/>
</dbReference>
<comment type="subcellular location">
    <subcellularLocation>
        <location evidence="1">Nucleus</location>
    </subcellularLocation>
</comment>
<dbReference type="GO" id="GO:0003697">
    <property type="term" value="F:single-stranded DNA binding"/>
    <property type="evidence" value="ECO:0007669"/>
    <property type="project" value="TreeGrafter"/>
</dbReference>
<proteinExistence type="inferred from homology"/>
<evidence type="ECO:0000313" key="9">
    <source>
        <dbReference type="EMBL" id="PKS08983.1"/>
    </source>
</evidence>
<dbReference type="STRING" id="41688.A0A2N3N961"/>
<dbReference type="EMBL" id="NLAX01000010">
    <property type="protein sequence ID" value="PKS08983.1"/>
    <property type="molecule type" value="Genomic_DNA"/>
</dbReference>
<evidence type="ECO:0000256" key="3">
    <source>
        <dbReference type="ARBA" id="ARBA00022705"/>
    </source>
</evidence>
<dbReference type="CDD" id="cd04478">
    <property type="entry name" value="RPA2_DBD_D"/>
    <property type="match status" value="1"/>
</dbReference>
<reference evidence="9 10" key="1">
    <citation type="journal article" date="2017" name="G3 (Bethesda)">
        <title>First Draft Genome Sequence of the Pathogenic Fungus Lomentospora prolificans (Formerly Scedosporium prolificans).</title>
        <authorList>
            <person name="Luo R."/>
            <person name="Zimin A."/>
            <person name="Workman R."/>
            <person name="Fan Y."/>
            <person name="Pertea G."/>
            <person name="Grossman N."/>
            <person name="Wear M.P."/>
            <person name="Jia B."/>
            <person name="Miller H."/>
            <person name="Casadevall A."/>
            <person name="Timp W."/>
            <person name="Zhang S.X."/>
            <person name="Salzberg S.L."/>
        </authorList>
    </citation>
    <scope>NUCLEOTIDE SEQUENCE [LARGE SCALE GENOMIC DNA]</scope>
    <source>
        <strain evidence="9 10">JHH-5317</strain>
    </source>
</reference>
<dbReference type="Pfam" id="PF01336">
    <property type="entry name" value="tRNA_anti-codon"/>
    <property type="match status" value="1"/>
</dbReference>
<dbReference type="AlphaFoldDB" id="A0A2N3N961"/>
<dbReference type="PANTHER" id="PTHR13989">
    <property type="entry name" value="REPLICATION PROTEIN A-RELATED"/>
    <property type="match status" value="1"/>
</dbReference>
<feature type="domain" description="OB" evidence="7">
    <location>
        <begin position="79"/>
        <end position="153"/>
    </location>
</feature>
<dbReference type="InterPro" id="IPR040260">
    <property type="entry name" value="RFA2-like"/>
</dbReference>
<evidence type="ECO:0000256" key="2">
    <source>
        <dbReference type="ARBA" id="ARBA00007815"/>
    </source>
</evidence>
<dbReference type="InterPro" id="IPR004365">
    <property type="entry name" value="NA-bd_OB_tRNA"/>
</dbReference>
<dbReference type="GO" id="GO:0005662">
    <property type="term" value="C:DNA replication factor A complex"/>
    <property type="evidence" value="ECO:0007669"/>
    <property type="project" value="TreeGrafter"/>
</dbReference>
<evidence type="ECO:0000259" key="8">
    <source>
        <dbReference type="Pfam" id="PF08784"/>
    </source>
</evidence>
<dbReference type="InterPro" id="IPR014646">
    <property type="entry name" value="Rfa2/RPA32"/>
</dbReference>
<gene>
    <name evidence="9" type="ORF">jhhlp_003596</name>
</gene>
<name>A0A2N3N961_9PEZI</name>
<dbReference type="SUPFAM" id="SSF50249">
    <property type="entry name" value="Nucleic acid-binding proteins"/>
    <property type="match status" value="1"/>
</dbReference>
<organism evidence="9 10">
    <name type="scientific">Lomentospora prolificans</name>
    <dbReference type="NCBI Taxonomy" id="41688"/>
    <lineage>
        <taxon>Eukaryota</taxon>
        <taxon>Fungi</taxon>
        <taxon>Dikarya</taxon>
        <taxon>Ascomycota</taxon>
        <taxon>Pezizomycotina</taxon>
        <taxon>Sordariomycetes</taxon>
        <taxon>Hypocreomycetidae</taxon>
        <taxon>Microascales</taxon>
        <taxon>Microascaceae</taxon>
        <taxon>Lomentospora</taxon>
    </lineage>
</organism>
<dbReference type="InterPro" id="IPR036388">
    <property type="entry name" value="WH-like_DNA-bd_sf"/>
</dbReference>
<dbReference type="InParanoid" id="A0A2N3N961"/>
<evidence type="ECO:0000256" key="5">
    <source>
        <dbReference type="ARBA" id="ARBA00023242"/>
    </source>
</evidence>
<keyword evidence="10" id="KW-1185">Reference proteome</keyword>
<evidence type="ECO:0000256" key="6">
    <source>
        <dbReference type="SAM" id="MobiDB-lite"/>
    </source>
</evidence>
<feature type="region of interest" description="Disordered" evidence="6">
    <location>
        <begin position="23"/>
        <end position="50"/>
    </location>
</feature>
<dbReference type="GO" id="GO:0035861">
    <property type="term" value="C:site of double-strand break"/>
    <property type="evidence" value="ECO:0007669"/>
    <property type="project" value="TreeGrafter"/>
</dbReference>
<keyword evidence="5" id="KW-0539">Nucleus</keyword>
<dbReference type="Gene3D" id="2.40.50.140">
    <property type="entry name" value="Nucleic acid-binding proteins"/>
    <property type="match status" value="1"/>
</dbReference>
<protein>
    <submittedName>
        <fullName evidence="9">Uncharacterized protein</fullName>
    </submittedName>
</protein>
<dbReference type="Gene3D" id="1.10.10.10">
    <property type="entry name" value="Winged helix-like DNA-binding domain superfamily/Winged helix DNA-binding domain"/>
    <property type="match status" value="1"/>
</dbReference>